<evidence type="ECO:0000256" key="1">
    <source>
        <dbReference type="ARBA" id="ARBA00022801"/>
    </source>
</evidence>
<dbReference type="InterPro" id="IPR050300">
    <property type="entry name" value="GDXG_lipolytic_enzyme"/>
</dbReference>
<dbReference type="SUPFAM" id="SSF53474">
    <property type="entry name" value="alpha/beta-Hydrolases"/>
    <property type="match status" value="1"/>
</dbReference>
<dbReference type="PANTHER" id="PTHR48081:SF33">
    <property type="entry name" value="KYNURENINE FORMAMIDASE"/>
    <property type="match status" value="1"/>
</dbReference>
<dbReference type="Pfam" id="PF20434">
    <property type="entry name" value="BD-FAE"/>
    <property type="match status" value="1"/>
</dbReference>
<protein>
    <submittedName>
        <fullName evidence="3">Alpha/beta hydrolase</fullName>
    </submittedName>
</protein>
<evidence type="ECO:0000259" key="2">
    <source>
        <dbReference type="Pfam" id="PF20434"/>
    </source>
</evidence>
<comment type="caution">
    <text evidence="3">The sequence shown here is derived from an EMBL/GenBank/DDBJ whole genome shotgun (WGS) entry which is preliminary data.</text>
</comment>
<evidence type="ECO:0000313" key="3">
    <source>
        <dbReference type="EMBL" id="GAA1951382.1"/>
    </source>
</evidence>
<dbReference type="Gene3D" id="3.40.50.1820">
    <property type="entry name" value="alpha/beta hydrolase"/>
    <property type="match status" value="1"/>
</dbReference>
<feature type="domain" description="BD-FAE-like" evidence="2">
    <location>
        <begin position="60"/>
        <end position="250"/>
    </location>
</feature>
<keyword evidence="1 3" id="KW-0378">Hydrolase</keyword>
<dbReference type="RefSeq" id="WP_344042703.1">
    <property type="nucleotide sequence ID" value="NZ_BAAAPB010000001.1"/>
</dbReference>
<organism evidence="3 4">
    <name type="scientific">Nocardioides panacihumi</name>
    <dbReference type="NCBI Taxonomy" id="400774"/>
    <lineage>
        <taxon>Bacteria</taxon>
        <taxon>Bacillati</taxon>
        <taxon>Actinomycetota</taxon>
        <taxon>Actinomycetes</taxon>
        <taxon>Propionibacteriales</taxon>
        <taxon>Nocardioidaceae</taxon>
        <taxon>Nocardioides</taxon>
    </lineage>
</organism>
<evidence type="ECO:0000313" key="4">
    <source>
        <dbReference type="Proteomes" id="UP001500571"/>
    </source>
</evidence>
<accession>A0ABN2QI77</accession>
<dbReference type="Proteomes" id="UP001500571">
    <property type="component" value="Unassembled WGS sequence"/>
</dbReference>
<dbReference type="GO" id="GO:0016787">
    <property type="term" value="F:hydrolase activity"/>
    <property type="evidence" value="ECO:0007669"/>
    <property type="project" value="UniProtKB-KW"/>
</dbReference>
<dbReference type="PANTHER" id="PTHR48081">
    <property type="entry name" value="AB HYDROLASE SUPERFAMILY PROTEIN C4A8.06C"/>
    <property type="match status" value="1"/>
</dbReference>
<name>A0ABN2QI77_9ACTN</name>
<dbReference type="PROSITE" id="PS51257">
    <property type="entry name" value="PROKAR_LIPOPROTEIN"/>
    <property type="match status" value="1"/>
</dbReference>
<dbReference type="InterPro" id="IPR049492">
    <property type="entry name" value="BD-FAE-like_dom"/>
</dbReference>
<dbReference type="InterPro" id="IPR029058">
    <property type="entry name" value="AB_hydrolase_fold"/>
</dbReference>
<sequence>MSSPAVRLAVRRDVPIAVGILALLAVVLSSCGSKTPSSVESPVASQPHARIEFAPGLTEDLYLPEGVSRAPLVVLVPGGGWQTADPSGLAPLAASLADAGIAAAPTHIRAAEDGVVYPVPVEDVLCAVSAAVQGARERGVTPDRVAVLGHSSGAHLAALAVLAAADYAPRCRCPVVTPDALIGLSGPYDISRIPEVAQPLLGDAPDADPEVWASANPLERAHLRPQVPVLLLHGEADLTVPSDFTTQFARVLEDAGHPTTVRLLPDADHQTVYSAAVASGPVAAWLSALPAEPTARPSGQVCR</sequence>
<keyword evidence="4" id="KW-1185">Reference proteome</keyword>
<reference evidence="3 4" key="1">
    <citation type="journal article" date="2019" name="Int. J. Syst. Evol. Microbiol.">
        <title>The Global Catalogue of Microorganisms (GCM) 10K type strain sequencing project: providing services to taxonomists for standard genome sequencing and annotation.</title>
        <authorList>
            <consortium name="The Broad Institute Genomics Platform"/>
            <consortium name="The Broad Institute Genome Sequencing Center for Infectious Disease"/>
            <person name="Wu L."/>
            <person name="Ma J."/>
        </authorList>
    </citation>
    <scope>NUCLEOTIDE SEQUENCE [LARGE SCALE GENOMIC DNA]</scope>
    <source>
        <strain evidence="3 4">JCM 15309</strain>
    </source>
</reference>
<gene>
    <name evidence="3" type="ORF">GCM10009798_08330</name>
</gene>
<proteinExistence type="predicted"/>
<dbReference type="EMBL" id="BAAAPB010000001">
    <property type="protein sequence ID" value="GAA1951382.1"/>
    <property type="molecule type" value="Genomic_DNA"/>
</dbReference>